<reference evidence="1" key="1">
    <citation type="journal article" date="2014" name="Int. J. Syst. Evol. Microbiol.">
        <title>Complete genome of a new Firmicutes species belonging to the dominant human colonic microbiota ('Ruminococcus bicirculans') reveals two chromosomes and a selective capacity to utilize plant glucans.</title>
        <authorList>
            <consortium name="NISC Comparative Sequencing Program"/>
            <person name="Wegmann U."/>
            <person name="Louis P."/>
            <person name="Goesmann A."/>
            <person name="Henrissat B."/>
            <person name="Duncan S.H."/>
            <person name="Flint H.J."/>
        </authorList>
    </citation>
    <scope>NUCLEOTIDE SEQUENCE</scope>
    <source>
        <strain evidence="1">NBRC 103408</strain>
    </source>
</reference>
<dbReference type="Proteomes" id="UP001161409">
    <property type="component" value="Unassembled WGS sequence"/>
</dbReference>
<comment type="caution">
    <text evidence="1">The sequence shown here is derived from an EMBL/GenBank/DDBJ whole genome shotgun (WGS) entry which is preliminary data.</text>
</comment>
<proteinExistence type="predicted"/>
<evidence type="ECO:0000313" key="1">
    <source>
        <dbReference type="EMBL" id="GLQ07415.1"/>
    </source>
</evidence>
<protein>
    <recommendedName>
        <fullName evidence="3">DUF2336 domain-containing protein</fullName>
    </recommendedName>
</protein>
<name>A0ABQ5U6T7_9PROT</name>
<accession>A0ABQ5U6T7</accession>
<dbReference type="EMBL" id="BSNF01000008">
    <property type="protein sequence ID" value="GLQ07415.1"/>
    <property type="molecule type" value="Genomic_DNA"/>
</dbReference>
<evidence type="ECO:0000313" key="2">
    <source>
        <dbReference type="Proteomes" id="UP001161409"/>
    </source>
</evidence>
<organism evidence="1 2">
    <name type="scientific">Sneathiella chinensis</name>
    <dbReference type="NCBI Taxonomy" id="349750"/>
    <lineage>
        <taxon>Bacteria</taxon>
        <taxon>Pseudomonadati</taxon>
        <taxon>Pseudomonadota</taxon>
        <taxon>Alphaproteobacteria</taxon>
        <taxon>Sneathiellales</taxon>
        <taxon>Sneathiellaceae</taxon>
        <taxon>Sneathiella</taxon>
    </lineage>
</organism>
<evidence type="ECO:0008006" key="3">
    <source>
        <dbReference type="Google" id="ProtNLM"/>
    </source>
</evidence>
<sequence>MIDDNTDQIDQKKLMDLSRDRSAAGRRQLFENISNLYLDEKEKLSERERAQIGDILTKLTSSVEKSIRQALSERLAVSGDAPHDLVLLLANDEIEVARPLLVQSRLVLQSDLMEIIANRSNEHLLVIAERDDLDATLTDLLIDLGEEDVIEALIRNDDAELSQEAMNFLVEESRRVDRFQEPLLARHDIPTDLAHKMFWWVSAALRRHIINNFEIDTTLLDQQIVAATHDYRKEQSIADFGETHADRLVAQMASRNELTEKFLIQTLKSKRIRLFVAGLSLKSGLDILTISRLIHDHNAEALAITCKTLGFDRNSFSAVFLLTRRETTGSDRKHTIDPAEFEAVMKFYDRLSGETAGKVLDYWKLDAGYSNAVEELDSQLASL</sequence>
<keyword evidence="2" id="KW-1185">Reference proteome</keyword>
<dbReference type="RefSeq" id="WP_284347877.1">
    <property type="nucleotide sequence ID" value="NZ_BSNF01000008.1"/>
</dbReference>
<dbReference type="Pfam" id="PF10098">
    <property type="entry name" value="DUF2336"/>
    <property type="match status" value="1"/>
</dbReference>
<dbReference type="InterPro" id="IPR019285">
    <property type="entry name" value="DUF2336"/>
</dbReference>
<reference evidence="1" key="2">
    <citation type="submission" date="2023-01" db="EMBL/GenBank/DDBJ databases">
        <title>Draft genome sequence of Sneathiella chinensis strain NBRC 103408.</title>
        <authorList>
            <person name="Sun Q."/>
            <person name="Mori K."/>
        </authorList>
    </citation>
    <scope>NUCLEOTIDE SEQUENCE</scope>
    <source>
        <strain evidence="1">NBRC 103408</strain>
    </source>
</reference>
<gene>
    <name evidence="1" type="ORF">GCM10007924_26360</name>
</gene>